<protein>
    <recommendedName>
        <fullName evidence="3">Phage ABA sandwich domain-containing protein</fullName>
    </recommendedName>
</protein>
<reference evidence="2" key="1">
    <citation type="journal article" date="2019" name="Int. J. Syst. Evol. Microbiol.">
        <title>The Global Catalogue of Microorganisms (GCM) 10K type strain sequencing project: providing services to taxonomists for standard genome sequencing and annotation.</title>
        <authorList>
            <consortium name="The Broad Institute Genomics Platform"/>
            <consortium name="The Broad Institute Genome Sequencing Center for Infectious Disease"/>
            <person name="Wu L."/>
            <person name="Ma J."/>
        </authorList>
    </citation>
    <scope>NUCLEOTIDE SEQUENCE [LARGE SCALE GENOMIC DNA]</scope>
    <source>
        <strain evidence="2">KCTC 3950</strain>
    </source>
</reference>
<evidence type="ECO:0008006" key="3">
    <source>
        <dbReference type="Google" id="ProtNLM"/>
    </source>
</evidence>
<dbReference type="Proteomes" id="UP001597541">
    <property type="component" value="Unassembled WGS sequence"/>
</dbReference>
<accession>A0ABW5PG27</accession>
<dbReference type="EMBL" id="JBHUME010000008">
    <property type="protein sequence ID" value="MFD2613558.1"/>
    <property type="molecule type" value="Genomic_DNA"/>
</dbReference>
<dbReference type="RefSeq" id="WP_377603569.1">
    <property type="nucleotide sequence ID" value="NZ_JBHUME010000008.1"/>
</dbReference>
<comment type="caution">
    <text evidence="1">The sequence shown here is derived from an EMBL/GenBank/DDBJ whole genome shotgun (WGS) entry which is preliminary data.</text>
</comment>
<gene>
    <name evidence="1" type="ORF">ACFSUF_14090</name>
</gene>
<name>A0ABW5PG27_9BACL</name>
<evidence type="ECO:0000313" key="1">
    <source>
        <dbReference type="EMBL" id="MFD2613558.1"/>
    </source>
</evidence>
<proteinExistence type="predicted"/>
<sequence length="140" mass="16324">MAVLMRDRLTEAEMRSIVDPRVIKRIRDHWGDPEAGELFIIEDQPGVFVITDPEYYPEDNDYCIRYDDAEGIRIAVEHNKALPLLSVAQMIDILSYDFQFQIQNFKFNWFIARDAHYIQGDDGDDLATVLMKAIKELLVK</sequence>
<evidence type="ECO:0000313" key="2">
    <source>
        <dbReference type="Proteomes" id="UP001597541"/>
    </source>
</evidence>
<keyword evidence="2" id="KW-1185">Reference proteome</keyword>
<organism evidence="1 2">
    <name type="scientific">Paenibacillus gansuensis</name>
    <dbReference type="NCBI Taxonomy" id="306542"/>
    <lineage>
        <taxon>Bacteria</taxon>
        <taxon>Bacillati</taxon>
        <taxon>Bacillota</taxon>
        <taxon>Bacilli</taxon>
        <taxon>Bacillales</taxon>
        <taxon>Paenibacillaceae</taxon>
        <taxon>Paenibacillus</taxon>
    </lineage>
</organism>